<gene>
    <name evidence="1" type="ORF">AVT10_08715</name>
</gene>
<evidence type="ECO:0000313" key="1">
    <source>
        <dbReference type="EMBL" id="KZE08624.1"/>
    </source>
</evidence>
<name>A0ABR5Y8C7_9SPHN</name>
<protein>
    <submittedName>
        <fullName evidence="1">Uncharacterized protein</fullName>
    </submittedName>
</protein>
<organism evidence="1 2">
    <name type="scientific">Sphingomonas hankookensis</name>
    <dbReference type="NCBI Taxonomy" id="563996"/>
    <lineage>
        <taxon>Bacteria</taxon>
        <taxon>Pseudomonadati</taxon>
        <taxon>Pseudomonadota</taxon>
        <taxon>Alphaproteobacteria</taxon>
        <taxon>Sphingomonadales</taxon>
        <taxon>Sphingomonadaceae</taxon>
        <taxon>Sphingomonas</taxon>
    </lineage>
</organism>
<dbReference type="Proteomes" id="UP000076609">
    <property type="component" value="Unassembled WGS sequence"/>
</dbReference>
<reference evidence="2" key="1">
    <citation type="submission" date="2016-01" db="EMBL/GenBank/DDBJ databases">
        <title>Draft genome of Chromobacterium sp. F49.</title>
        <authorList>
            <person name="Hong K.W."/>
        </authorList>
    </citation>
    <scope>NUCLEOTIDE SEQUENCE [LARGE SCALE GENOMIC DNA]</scope>
    <source>
        <strain evidence="2">CN3</strain>
    </source>
</reference>
<sequence>MTPVGWAALLVVVAQAPDEFVAIRCVGTEKYMPTGTRTETVRAATLTLILNEHDRSVSRWNESLGREEPLCGSEIKGCVVDFGPVLITVDSDLKASASLTATIDRRAGTYHSFVTLPKAHTSTTAQCTKIALPKFDPATRKF</sequence>
<evidence type="ECO:0000313" key="2">
    <source>
        <dbReference type="Proteomes" id="UP000076609"/>
    </source>
</evidence>
<keyword evidence="2" id="KW-1185">Reference proteome</keyword>
<dbReference type="EMBL" id="LQQO01000063">
    <property type="protein sequence ID" value="KZE08624.1"/>
    <property type="molecule type" value="Genomic_DNA"/>
</dbReference>
<proteinExistence type="predicted"/>
<comment type="caution">
    <text evidence="1">The sequence shown here is derived from an EMBL/GenBank/DDBJ whole genome shotgun (WGS) entry which is preliminary data.</text>
</comment>
<accession>A0ABR5Y8C7</accession>